<accession>A0AA39LQI2</accession>
<feature type="transmembrane region" description="Helical" evidence="1">
    <location>
        <begin position="20"/>
        <end position="44"/>
    </location>
</feature>
<comment type="caution">
    <text evidence="2">The sequence shown here is derived from an EMBL/GenBank/DDBJ whole genome shotgun (WGS) entry which is preliminary data.</text>
</comment>
<dbReference type="AlphaFoldDB" id="A0AA39LQI2"/>
<keyword evidence="1" id="KW-0812">Transmembrane</keyword>
<evidence type="ECO:0000256" key="1">
    <source>
        <dbReference type="SAM" id="Phobius"/>
    </source>
</evidence>
<evidence type="ECO:0000313" key="2">
    <source>
        <dbReference type="EMBL" id="KAK0405574.1"/>
    </source>
</evidence>
<keyword evidence="3" id="KW-1185">Reference proteome</keyword>
<reference evidence="2" key="1">
    <citation type="submission" date="2023-06" db="EMBL/GenBank/DDBJ databases">
        <title>Genomic analysis of the entomopathogenic nematode Steinernema hermaphroditum.</title>
        <authorList>
            <person name="Schwarz E.M."/>
            <person name="Heppert J.K."/>
            <person name="Baniya A."/>
            <person name="Schwartz H.T."/>
            <person name="Tan C.-H."/>
            <person name="Antoshechkin I."/>
            <person name="Sternberg P.W."/>
            <person name="Goodrich-Blair H."/>
            <person name="Dillman A.R."/>
        </authorList>
    </citation>
    <scope>NUCLEOTIDE SEQUENCE</scope>
    <source>
        <strain evidence="2">PS9179</strain>
        <tissue evidence="2">Whole animal</tissue>
    </source>
</reference>
<dbReference type="Proteomes" id="UP001175271">
    <property type="component" value="Unassembled WGS sequence"/>
</dbReference>
<keyword evidence="1" id="KW-0472">Membrane</keyword>
<dbReference type="EMBL" id="JAUCMV010000004">
    <property type="protein sequence ID" value="KAK0405574.1"/>
    <property type="molecule type" value="Genomic_DNA"/>
</dbReference>
<name>A0AA39LQI2_9BILA</name>
<protein>
    <submittedName>
        <fullName evidence="2">Uncharacterized protein</fullName>
    </submittedName>
</protein>
<feature type="transmembrane region" description="Helical" evidence="1">
    <location>
        <begin position="151"/>
        <end position="175"/>
    </location>
</feature>
<gene>
    <name evidence="2" type="ORF">QR680_018066</name>
</gene>
<evidence type="ECO:0000313" key="3">
    <source>
        <dbReference type="Proteomes" id="UP001175271"/>
    </source>
</evidence>
<feature type="transmembrane region" description="Helical" evidence="1">
    <location>
        <begin position="116"/>
        <end position="139"/>
    </location>
</feature>
<organism evidence="2 3">
    <name type="scientific">Steinernema hermaphroditum</name>
    <dbReference type="NCBI Taxonomy" id="289476"/>
    <lineage>
        <taxon>Eukaryota</taxon>
        <taxon>Metazoa</taxon>
        <taxon>Ecdysozoa</taxon>
        <taxon>Nematoda</taxon>
        <taxon>Chromadorea</taxon>
        <taxon>Rhabditida</taxon>
        <taxon>Tylenchina</taxon>
        <taxon>Panagrolaimomorpha</taxon>
        <taxon>Strongyloidoidea</taxon>
        <taxon>Steinernematidae</taxon>
        <taxon>Steinernema</taxon>
    </lineage>
</organism>
<proteinExistence type="predicted"/>
<keyword evidence="1" id="KW-1133">Transmembrane helix</keyword>
<feature type="transmembrane region" description="Helical" evidence="1">
    <location>
        <begin position="56"/>
        <end position="75"/>
    </location>
</feature>
<sequence length="229" mass="25712">MDIYHDDKYRSLCGIAHVKTVTTVLAAVTFARNMVWLSLMVCFNAQVTDLVSSVDFFLIVVGFVASGLMLNGLWLDECAMLVPYVILKVIEILLVVYSSYDLLFTVFNIYVMFETVVNVLATAFFVWQVFVVTKCYLYLRTQNAAALPLGSLFLFVALCVASPSVLLQTLIKLVFPLDILSASQRSTRSILITGVARLRLRNFGARKLWLSSQRLYGFVDVFSGVRKNS</sequence>
<feature type="transmembrane region" description="Helical" evidence="1">
    <location>
        <begin position="81"/>
        <end position="104"/>
    </location>
</feature>